<evidence type="ECO:0000256" key="3">
    <source>
        <dbReference type="ARBA" id="ARBA00022576"/>
    </source>
</evidence>
<dbReference type="InterPro" id="IPR004839">
    <property type="entry name" value="Aminotransferase_I/II_large"/>
</dbReference>
<comment type="cofactor">
    <cofactor evidence="1">
        <name>pyridoxal 5'-phosphate</name>
        <dbReference type="ChEBI" id="CHEBI:597326"/>
    </cofactor>
</comment>
<evidence type="ECO:0000313" key="12">
    <source>
        <dbReference type="Proteomes" id="UP001152798"/>
    </source>
</evidence>
<feature type="domain" description="Aminotransferase class I/classII large" evidence="10">
    <location>
        <begin position="88"/>
        <end position="466"/>
    </location>
</feature>
<evidence type="ECO:0000256" key="2">
    <source>
        <dbReference type="ARBA" id="ARBA00011738"/>
    </source>
</evidence>
<evidence type="ECO:0000259" key="10">
    <source>
        <dbReference type="Pfam" id="PF00155"/>
    </source>
</evidence>
<keyword evidence="4" id="KW-0808">Transferase</keyword>
<dbReference type="OrthoDB" id="1732682at2759"/>
<sequence>MSCSKRLTLKSMNPYIKAMEYAVRGPLVIRAAEIEKELKEGKKKPFDRVIRANIGDCQAVGQIPITFIRQVLALVLYPDLLCNTNFPEDAKERAKTILKGCAGSSIGSYTDSSGIEIIRKHCAEYIKNRDGIPADWQNIILGEGASSGIKTVLKLLINEIDGKRTGVMVPIPQYPLYSASISEFNMHLIGYYLDEATNWSLNISELERAVNEAKKCCKPRAIVVINPGNPTSQVLTRKNIEEIVRFAHKENLFLLADEVYQHNIYDPNSNFFSFKKVIMEMGPPYNQRELASFMSCSKGFMGECGFRGGYFEIVNLDPDVRTMFMKSVLALPSPNTPGQVVLDCVVNPLKKDDPSYELYEKERNFILESLKERAEMVYKAFNSCEGMSCNVVQGSMYAFPQIKLPPKAIEKAKSLNQCPSVFYCFQLLEQTGVCVVPGAGFGQVEGTYHFRTTILPQPEELKHMLNIFKTFHENFLAEYK</sequence>
<evidence type="ECO:0000256" key="1">
    <source>
        <dbReference type="ARBA" id="ARBA00001933"/>
    </source>
</evidence>
<dbReference type="AlphaFoldDB" id="A0A9P0HB13"/>
<name>A0A9P0HB13_NEZVI</name>
<evidence type="ECO:0000256" key="8">
    <source>
        <dbReference type="ARBA" id="ARBA00026106"/>
    </source>
</evidence>
<dbReference type="PANTHER" id="PTHR11751">
    <property type="entry name" value="ALANINE AMINOTRANSFERASE"/>
    <property type="match status" value="1"/>
</dbReference>
<dbReference type="EMBL" id="OV725080">
    <property type="protein sequence ID" value="CAH1398729.1"/>
    <property type="molecule type" value="Genomic_DNA"/>
</dbReference>
<dbReference type="Proteomes" id="UP001152798">
    <property type="component" value="Chromosome 4"/>
</dbReference>
<dbReference type="InterPro" id="IPR015424">
    <property type="entry name" value="PyrdxlP-dep_Trfase"/>
</dbReference>
<evidence type="ECO:0000313" key="11">
    <source>
        <dbReference type="EMBL" id="CAH1398729.1"/>
    </source>
</evidence>
<keyword evidence="12" id="KW-1185">Reference proteome</keyword>
<dbReference type="FunFam" id="3.40.640.10:FF:000012">
    <property type="entry name" value="alanine aminotransferase 2"/>
    <property type="match status" value="1"/>
</dbReference>
<comment type="catalytic activity">
    <reaction evidence="9">
        <text>L-alanine + 2-oxoglutarate = pyruvate + L-glutamate</text>
        <dbReference type="Rhea" id="RHEA:19453"/>
        <dbReference type="ChEBI" id="CHEBI:15361"/>
        <dbReference type="ChEBI" id="CHEBI:16810"/>
        <dbReference type="ChEBI" id="CHEBI:29985"/>
        <dbReference type="ChEBI" id="CHEBI:57972"/>
        <dbReference type="EC" id="2.6.1.2"/>
    </reaction>
</comment>
<dbReference type="EC" id="2.6.1.2" evidence="8"/>
<protein>
    <recommendedName>
        <fullName evidence="8">alanine transaminase</fullName>
        <ecNumber evidence="8">2.6.1.2</ecNumber>
    </recommendedName>
</protein>
<dbReference type="Gene3D" id="3.90.1150.10">
    <property type="entry name" value="Aspartate Aminotransferase, domain 1"/>
    <property type="match status" value="1"/>
</dbReference>
<comment type="similarity">
    <text evidence="7">Belongs to the class-I pyridoxal-phosphate-dependent aminotransferase family. Alanine aminotransferase subfamily.</text>
</comment>
<dbReference type="GO" id="GO:0004021">
    <property type="term" value="F:L-alanine:2-oxoglutarate aminotransferase activity"/>
    <property type="evidence" value="ECO:0007669"/>
    <property type="project" value="UniProtKB-EC"/>
</dbReference>
<evidence type="ECO:0000256" key="4">
    <source>
        <dbReference type="ARBA" id="ARBA00022679"/>
    </source>
</evidence>
<dbReference type="SUPFAM" id="SSF53383">
    <property type="entry name" value="PLP-dependent transferases"/>
    <property type="match status" value="1"/>
</dbReference>
<comment type="pathway">
    <text evidence="6">Amino-acid degradation; L-alanine degradation via transaminase pathway; pyruvate from L-alanine: step 1/1.</text>
</comment>
<evidence type="ECO:0000256" key="9">
    <source>
        <dbReference type="ARBA" id="ARBA00047412"/>
    </source>
</evidence>
<gene>
    <name evidence="11" type="ORF">NEZAVI_LOCUS8324</name>
</gene>
<dbReference type="Gene3D" id="1.10.287.1970">
    <property type="match status" value="1"/>
</dbReference>
<dbReference type="InterPro" id="IPR015422">
    <property type="entry name" value="PyrdxlP-dep_Trfase_small"/>
</dbReference>
<accession>A0A9P0HB13</accession>
<proteinExistence type="inferred from homology"/>
<dbReference type="CDD" id="cd00609">
    <property type="entry name" value="AAT_like"/>
    <property type="match status" value="1"/>
</dbReference>
<keyword evidence="5" id="KW-0663">Pyridoxal phosphate</keyword>
<dbReference type="FunFam" id="1.10.287.1970:FF:000001">
    <property type="entry name" value="Alanine aminotransferase 2"/>
    <property type="match status" value="1"/>
</dbReference>
<evidence type="ECO:0000256" key="5">
    <source>
        <dbReference type="ARBA" id="ARBA00022898"/>
    </source>
</evidence>
<reference evidence="11" key="1">
    <citation type="submission" date="2022-01" db="EMBL/GenBank/DDBJ databases">
        <authorList>
            <person name="King R."/>
        </authorList>
    </citation>
    <scope>NUCLEOTIDE SEQUENCE</scope>
</reference>
<comment type="subunit">
    <text evidence="2">Homodimer.</text>
</comment>
<dbReference type="InterPro" id="IPR015421">
    <property type="entry name" value="PyrdxlP-dep_Trfase_major"/>
</dbReference>
<dbReference type="InterPro" id="IPR045088">
    <property type="entry name" value="ALAT1/2-like"/>
</dbReference>
<dbReference type="PANTHER" id="PTHR11751:SF29">
    <property type="entry name" value="ALANINE TRANSAMINASE"/>
    <property type="match status" value="1"/>
</dbReference>
<keyword evidence="3" id="KW-0032">Aminotransferase</keyword>
<dbReference type="Pfam" id="PF00155">
    <property type="entry name" value="Aminotran_1_2"/>
    <property type="match status" value="1"/>
</dbReference>
<dbReference type="Gene3D" id="3.40.640.10">
    <property type="entry name" value="Type I PLP-dependent aspartate aminotransferase-like (Major domain)"/>
    <property type="match status" value="1"/>
</dbReference>
<evidence type="ECO:0000256" key="7">
    <source>
        <dbReference type="ARBA" id="ARBA00025785"/>
    </source>
</evidence>
<organism evidence="11 12">
    <name type="scientific">Nezara viridula</name>
    <name type="common">Southern green stink bug</name>
    <name type="synonym">Cimex viridulus</name>
    <dbReference type="NCBI Taxonomy" id="85310"/>
    <lineage>
        <taxon>Eukaryota</taxon>
        <taxon>Metazoa</taxon>
        <taxon>Ecdysozoa</taxon>
        <taxon>Arthropoda</taxon>
        <taxon>Hexapoda</taxon>
        <taxon>Insecta</taxon>
        <taxon>Pterygota</taxon>
        <taxon>Neoptera</taxon>
        <taxon>Paraneoptera</taxon>
        <taxon>Hemiptera</taxon>
        <taxon>Heteroptera</taxon>
        <taxon>Panheteroptera</taxon>
        <taxon>Pentatomomorpha</taxon>
        <taxon>Pentatomoidea</taxon>
        <taxon>Pentatomidae</taxon>
        <taxon>Pentatominae</taxon>
        <taxon>Nezara</taxon>
    </lineage>
</organism>
<evidence type="ECO:0000256" key="6">
    <source>
        <dbReference type="ARBA" id="ARBA00025708"/>
    </source>
</evidence>
<dbReference type="FunFam" id="3.90.1150.10:FF:000010">
    <property type="entry name" value="Alanine aminotransferase 2"/>
    <property type="match status" value="1"/>
</dbReference>
<dbReference type="GO" id="GO:0030170">
    <property type="term" value="F:pyridoxal phosphate binding"/>
    <property type="evidence" value="ECO:0007669"/>
    <property type="project" value="InterPro"/>
</dbReference>